<name>A0A0R1MCL1_9LACO</name>
<sequence>MATGQKIRTLNNSFYRASEEKQRQTGYQKRIRRVHKKRFITIILAFFLVTLFFGYQIVNTKLLTSNLNKQITTSHKKLDKVRTQRTDLKQEVKQLNDKNYLEKIIREKYYYSKDGETIYSLPNNSLGQK</sequence>
<organism evidence="2 3">
    <name type="scientific">Liquorilactobacillus hordei DSM 19519</name>
    <dbReference type="NCBI Taxonomy" id="1423759"/>
    <lineage>
        <taxon>Bacteria</taxon>
        <taxon>Bacillati</taxon>
        <taxon>Bacillota</taxon>
        <taxon>Bacilli</taxon>
        <taxon>Lactobacillales</taxon>
        <taxon>Lactobacillaceae</taxon>
        <taxon>Liquorilactobacillus</taxon>
    </lineage>
</organism>
<dbReference type="Pfam" id="PF04977">
    <property type="entry name" value="DivIC"/>
    <property type="match status" value="1"/>
</dbReference>
<dbReference type="EMBL" id="AZDX01000035">
    <property type="protein sequence ID" value="KRL05965.1"/>
    <property type="molecule type" value="Genomic_DNA"/>
</dbReference>
<keyword evidence="2" id="KW-0131">Cell cycle</keyword>
<evidence type="ECO:0000313" key="2">
    <source>
        <dbReference type="EMBL" id="KRL05965.1"/>
    </source>
</evidence>
<keyword evidence="2" id="KW-0132">Cell division</keyword>
<protein>
    <submittedName>
        <fullName evidence="2">Cell division protein DIVIC</fullName>
    </submittedName>
</protein>
<dbReference type="PATRIC" id="fig|1423759.3.peg.1313"/>
<evidence type="ECO:0000256" key="1">
    <source>
        <dbReference type="SAM" id="Phobius"/>
    </source>
</evidence>
<gene>
    <name evidence="2" type="ORF">FC92_GL001246</name>
</gene>
<dbReference type="OrthoDB" id="2151746at2"/>
<reference evidence="2 3" key="1">
    <citation type="journal article" date="2015" name="Genome Announc.">
        <title>Expanding the biotechnology potential of lactobacilli through comparative genomics of 213 strains and associated genera.</title>
        <authorList>
            <person name="Sun Z."/>
            <person name="Harris H.M."/>
            <person name="McCann A."/>
            <person name="Guo C."/>
            <person name="Argimon S."/>
            <person name="Zhang W."/>
            <person name="Yang X."/>
            <person name="Jeffery I.B."/>
            <person name="Cooney J.C."/>
            <person name="Kagawa T.F."/>
            <person name="Liu W."/>
            <person name="Song Y."/>
            <person name="Salvetti E."/>
            <person name="Wrobel A."/>
            <person name="Rasinkangas P."/>
            <person name="Parkhill J."/>
            <person name="Rea M.C."/>
            <person name="O'Sullivan O."/>
            <person name="Ritari J."/>
            <person name="Douillard F.P."/>
            <person name="Paul Ross R."/>
            <person name="Yang R."/>
            <person name="Briner A.E."/>
            <person name="Felis G.E."/>
            <person name="de Vos W.M."/>
            <person name="Barrangou R."/>
            <person name="Klaenhammer T.R."/>
            <person name="Caufield P.W."/>
            <person name="Cui Y."/>
            <person name="Zhang H."/>
            <person name="O'Toole P.W."/>
        </authorList>
    </citation>
    <scope>NUCLEOTIDE SEQUENCE [LARGE SCALE GENOMIC DNA]</scope>
    <source>
        <strain evidence="2 3">DSM 19519</strain>
    </source>
</reference>
<dbReference type="RefSeq" id="WP_057870058.1">
    <property type="nucleotide sequence ID" value="NZ_AZDX01000035.1"/>
</dbReference>
<dbReference type="PANTHER" id="PTHR40027">
    <property type="entry name" value="CELL DIVISION PROTEIN DIVIC"/>
    <property type="match status" value="1"/>
</dbReference>
<keyword evidence="3" id="KW-1185">Reference proteome</keyword>
<feature type="transmembrane region" description="Helical" evidence="1">
    <location>
        <begin position="39"/>
        <end position="58"/>
    </location>
</feature>
<comment type="caution">
    <text evidence="2">The sequence shown here is derived from an EMBL/GenBank/DDBJ whole genome shotgun (WGS) entry which is preliminary data.</text>
</comment>
<dbReference type="Proteomes" id="UP000051448">
    <property type="component" value="Unassembled WGS sequence"/>
</dbReference>
<accession>A0A0R1MCL1</accession>
<dbReference type="AlphaFoldDB" id="A0A0R1MCL1"/>
<keyword evidence="1" id="KW-1133">Transmembrane helix</keyword>
<keyword evidence="1" id="KW-0812">Transmembrane</keyword>
<dbReference type="PANTHER" id="PTHR40027:SF1">
    <property type="entry name" value="CELL DIVISION PROTEIN DIVIC"/>
    <property type="match status" value="1"/>
</dbReference>
<keyword evidence="1" id="KW-0472">Membrane</keyword>
<dbReference type="InterPro" id="IPR039076">
    <property type="entry name" value="DivIC"/>
</dbReference>
<dbReference type="GeneID" id="98310480"/>
<proteinExistence type="predicted"/>
<evidence type="ECO:0000313" key="3">
    <source>
        <dbReference type="Proteomes" id="UP000051448"/>
    </source>
</evidence>
<dbReference type="GO" id="GO:0051301">
    <property type="term" value="P:cell division"/>
    <property type="evidence" value="ECO:0007669"/>
    <property type="project" value="UniProtKB-KW"/>
</dbReference>
<dbReference type="InterPro" id="IPR007060">
    <property type="entry name" value="FtsL/DivIC"/>
</dbReference>
<dbReference type="STRING" id="1423759.FC92_GL001246"/>